<dbReference type="GO" id="GO:0016973">
    <property type="term" value="P:poly(A)+ mRNA export from nucleus"/>
    <property type="evidence" value="ECO:0007669"/>
    <property type="project" value="InterPro"/>
</dbReference>
<dbReference type="AlphaFoldDB" id="A0A0U1LP30"/>
<evidence type="ECO:0000313" key="12">
    <source>
        <dbReference type="EMBL" id="CRG84993.1"/>
    </source>
</evidence>
<evidence type="ECO:0000256" key="8">
    <source>
        <dbReference type="ARBA" id="ARBA00023242"/>
    </source>
</evidence>
<dbReference type="OMA" id="ILWAKYR"/>
<name>A0A0U1LP30_TALIS</name>
<dbReference type="STRING" id="28573.A0A0U1LP30"/>
<keyword evidence="7" id="KW-0906">Nuclear pore complex</keyword>
<comment type="similarity">
    <text evidence="2">Belongs to the GLE1 family.</text>
</comment>
<feature type="region of interest" description="Disordered" evidence="11">
    <location>
        <begin position="88"/>
        <end position="113"/>
    </location>
</feature>
<keyword evidence="8" id="KW-0539">Nucleus</keyword>
<evidence type="ECO:0000256" key="7">
    <source>
        <dbReference type="ARBA" id="ARBA00023132"/>
    </source>
</evidence>
<evidence type="ECO:0000256" key="5">
    <source>
        <dbReference type="ARBA" id="ARBA00022927"/>
    </source>
</evidence>
<keyword evidence="13" id="KW-1185">Reference proteome</keyword>
<evidence type="ECO:0000256" key="1">
    <source>
        <dbReference type="ARBA" id="ARBA00004567"/>
    </source>
</evidence>
<evidence type="ECO:0000256" key="2">
    <source>
        <dbReference type="ARBA" id="ARBA00011056"/>
    </source>
</evidence>
<dbReference type="PANTHER" id="PTHR12960:SF0">
    <property type="entry name" value="MRNA EXPORT FACTOR GLE1"/>
    <property type="match status" value="1"/>
</dbReference>
<dbReference type="InterPro" id="IPR012476">
    <property type="entry name" value="GLE1"/>
</dbReference>
<keyword evidence="4" id="KW-0509">mRNA transport</keyword>
<dbReference type="Pfam" id="PF07817">
    <property type="entry name" value="GLE1"/>
    <property type="match status" value="1"/>
</dbReference>
<feature type="compositionally biased region" description="Basic and acidic residues" evidence="11">
    <location>
        <begin position="148"/>
        <end position="191"/>
    </location>
</feature>
<gene>
    <name evidence="12" type="ORF">PISL3812_02149</name>
</gene>
<dbReference type="GO" id="GO:0015031">
    <property type="term" value="P:protein transport"/>
    <property type="evidence" value="ECO:0007669"/>
    <property type="project" value="UniProtKB-KW"/>
</dbReference>
<evidence type="ECO:0000256" key="11">
    <source>
        <dbReference type="SAM" id="MobiDB-lite"/>
    </source>
</evidence>
<evidence type="ECO:0000256" key="6">
    <source>
        <dbReference type="ARBA" id="ARBA00023010"/>
    </source>
</evidence>
<dbReference type="GO" id="GO:0000822">
    <property type="term" value="F:inositol hexakisphosphate binding"/>
    <property type="evidence" value="ECO:0007669"/>
    <property type="project" value="TreeGrafter"/>
</dbReference>
<accession>A0A0U1LP30</accession>
<keyword evidence="5" id="KW-0653">Protein transport</keyword>
<feature type="region of interest" description="Disordered" evidence="11">
    <location>
        <begin position="148"/>
        <end position="195"/>
    </location>
</feature>
<dbReference type="GO" id="GO:0044614">
    <property type="term" value="C:nuclear pore cytoplasmic filaments"/>
    <property type="evidence" value="ECO:0007669"/>
    <property type="project" value="TreeGrafter"/>
</dbReference>
<evidence type="ECO:0000256" key="10">
    <source>
        <dbReference type="ARBA" id="ARBA00029983"/>
    </source>
</evidence>
<organism evidence="12 13">
    <name type="scientific">Talaromyces islandicus</name>
    <name type="common">Penicillium islandicum</name>
    <dbReference type="NCBI Taxonomy" id="28573"/>
    <lineage>
        <taxon>Eukaryota</taxon>
        <taxon>Fungi</taxon>
        <taxon>Dikarya</taxon>
        <taxon>Ascomycota</taxon>
        <taxon>Pezizomycotina</taxon>
        <taxon>Eurotiomycetes</taxon>
        <taxon>Eurotiomycetidae</taxon>
        <taxon>Eurotiales</taxon>
        <taxon>Trichocomaceae</taxon>
        <taxon>Talaromyces</taxon>
        <taxon>Talaromyces sect. Islandici</taxon>
    </lineage>
</organism>
<evidence type="ECO:0000256" key="9">
    <source>
        <dbReference type="ARBA" id="ARBA00026227"/>
    </source>
</evidence>
<evidence type="ECO:0000256" key="4">
    <source>
        <dbReference type="ARBA" id="ARBA00022816"/>
    </source>
</evidence>
<dbReference type="Gene3D" id="1.25.40.510">
    <property type="entry name" value="GLE1-like"/>
    <property type="match status" value="1"/>
</dbReference>
<dbReference type="GO" id="GO:0005737">
    <property type="term" value="C:cytoplasm"/>
    <property type="evidence" value="ECO:0007669"/>
    <property type="project" value="TreeGrafter"/>
</dbReference>
<dbReference type="Proteomes" id="UP000054383">
    <property type="component" value="Unassembled WGS sequence"/>
</dbReference>
<dbReference type="OrthoDB" id="420884at2759"/>
<evidence type="ECO:0000313" key="13">
    <source>
        <dbReference type="Proteomes" id="UP000054383"/>
    </source>
</evidence>
<evidence type="ECO:0000256" key="3">
    <source>
        <dbReference type="ARBA" id="ARBA00022448"/>
    </source>
</evidence>
<dbReference type="PANTHER" id="PTHR12960">
    <property type="entry name" value="GLE-1-RELATED"/>
    <property type="match status" value="1"/>
</dbReference>
<dbReference type="GO" id="GO:0031369">
    <property type="term" value="F:translation initiation factor binding"/>
    <property type="evidence" value="ECO:0007669"/>
    <property type="project" value="TreeGrafter"/>
</dbReference>
<comment type="subcellular location">
    <subcellularLocation>
        <location evidence="1">Nucleus</location>
        <location evidence="1">Nuclear pore complex</location>
    </subcellularLocation>
</comment>
<protein>
    <recommendedName>
        <fullName evidence="9">mRNA export factor GLE1</fullName>
    </recommendedName>
    <alternativeName>
        <fullName evidence="10">Nucleoporin GLE1</fullName>
    </alternativeName>
</protein>
<keyword evidence="6" id="KW-0811">Translocation</keyword>
<dbReference type="EMBL" id="CVMT01000002">
    <property type="protein sequence ID" value="CRG84993.1"/>
    <property type="molecule type" value="Genomic_DNA"/>
</dbReference>
<dbReference type="GO" id="GO:0005543">
    <property type="term" value="F:phospholipid binding"/>
    <property type="evidence" value="ECO:0007669"/>
    <property type="project" value="TreeGrafter"/>
</dbReference>
<proteinExistence type="inferred from homology"/>
<reference evidence="12 13" key="1">
    <citation type="submission" date="2015-04" db="EMBL/GenBank/DDBJ databases">
        <authorList>
            <person name="Syromyatnikov M.Y."/>
            <person name="Popov V.N."/>
        </authorList>
    </citation>
    <scope>NUCLEOTIDE SEQUENCE [LARGE SCALE GENOMIC DNA]</scope>
    <source>
        <strain evidence="12">WF-38-12</strain>
    </source>
</reference>
<dbReference type="InterPro" id="IPR038506">
    <property type="entry name" value="GLE1-like_sf"/>
</dbReference>
<keyword evidence="3" id="KW-0813">Transport</keyword>
<sequence>MVGRRSIGKLTDSPSRQLILDLTKDLEAIRLHHEDLKRVYDYRAQSFTAQQDEIDRDHQQVYYAAIDKAYDYYDEHRREAEVVLQEHLREEEEKRRRKEEEERRRKAEQERLERERIEREEAEKKRQEEARREAELRAQEEEKRRLAEEAEAKARKAAEEEKVLRERQEAEEKERQHQEELKKAEEAEKKRQSLGAKINTEQEIKEHEQYLELHKYLKELRKYVLAEGKKNQTLKDTIGDYRRAIIKCIGQLREGQGAVANKGQVNEIREILRKAQTIPMPCDVRRFFVQPPQEFASLSEEDAKGSAVFIYLLNIFTKAVVSQLINEAGVKLEYAEPVGVVVAQIFSAEQYCFRGHAFSDIFWAKYHAACPALWGFYGNENTEAGKIALGWKRTEPGGPFVDEMDHRQRMVGLGSGFAAVTLRNFGKTTRKNPFPNHIFWRTVAKIVFIAPDELQDTHFYILFAMLRFSAERIVGFWGQAGLALLRTAIVTIPNRVTRKQSGAIGQLKVLRGLYATEKSIIF</sequence>